<evidence type="ECO:0000256" key="3">
    <source>
        <dbReference type="RuleBase" id="RU361153"/>
    </source>
</evidence>
<dbReference type="Gene3D" id="3.40.50.880">
    <property type="match status" value="1"/>
</dbReference>
<organism evidence="5 6">
    <name type="scientific">Arthrobacter terrae</name>
    <dbReference type="NCBI Taxonomy" id="2935737"/>
    <lineage>
        <taxon>Bacteria</taxon>
        <taxon>Bacillati</taxon>
        <taxon>Actinomycetota</taxon>
        <taxon>Actinomycetes</taxon>
        <taxon>Micrococcales</taxon>
        <taxon>Micrococcaceae</taxon>
        <taxon>Arthrobacter</taxon>
    </lineage>
</organism>
<dbReference type="Pfam" id="PF00150">
    <property type="entry name" value="Cellulase"/>
    <property type="match status" value="1"/>
</dbReference>
<evidence type="ECO:0000259" key="4">
    <source>
        <dbReference type="Pfam" id="PF00150"/>
    </source>
</evidence>
<reference evidence="5 6" key="1">
    <citation type="submission" date="2020-11" db="EMBL/GenBank/DDBJ databases">
        <title>Arthrobacter antarcticus sp. nov., isolated from Antarctic Soil.</title>
        <authorList>
            <person name="Li J."/>
        </authorList>
    </citation>
    <scope>NUCLEOTIDE SEQUENCE [LARGE SCALE GENOMIC DNA]</scope>
    <source>
        <strain evidence="5 6">Z1-20</strain>
    </source>
</reference>
<dbReference type="GO" id="GO:0004553">
    <property type="term" value="F:hydrolase activity, hydrolyzing O-glycosyl compounds"/>
    <property type="evidence" value="ECO:0007669"/>
    <property type="project" value="InterPro"/>
</dbReference>
<dbReference type="AlphaFoldDB" id="A0A931CL67"/>
<evidence type="ECO:0000256" key="1">
    <source>
        <dbReference type="ARBA" id="ARBA00022801"/>
    </source>
</evidence>
<dbReference type="GO" id="GO:0000272">
    <property type="term" value="P:polysaccharide catabolic process"/>
    <property type="evidence" value="ECO:0007669"/>
    <property type="project" value="InterPro"/>
</dbReference>
<accession>A0A931CL67</accession>
<feature type="domain" description="Glycoside hydrolase family 5" evidence="4">
    <location>
        <begin position="11"/>
        <end position="289"/>
    </location>
</feature>
<keyword evidence="1 3" id="KW-0378">Hydrolase</keyword>
<dbReference type="RefSeq" id="WP_196395126.1">
    <property type="nucleotide sequence ID" value="NZ_JADNYM010000002.1"/>
</dbReference>
<keyword evidence="2 3" id="KW-0326">Glycosidase</keyword>
<comment type="caution">
    <text evidence="5">The sequence shown here is derived from an EMBL/GenBank/DDBJ whole genome shotgun (WGS) entry which is preliminary data.</text>
</comment>
<keyword evidence="6" id="KW-1185">Reference proteome</keyword>
<dbReference type="InterPro" id="IPR017853">
    <property type="entry name" value="GH"/>
</dbReference>
<name>A0A931CL67_9MICC</name>
<evidence type="ECO:0000313" key="6">
    <source>
        <dbReference type="Proteomes" id="UP000655366"/>
    </source>
</evidence>
<dbReference type="SUPFAM" id="SSF51445">
    <property type="entry name" value="(Trans)glycosidases"/>
    <property type="match status" value="1"/>
</dbReference>
<dbReference type="EMBL" id="JADNYM010000002">
    <property type="protein sequence ID" value="MBG0738185.1"/>
    <property type="molecule type" value="Genomic_DNA"/>
</dbReference>
<protein>
    <submittedName>
        <fullName evidence="5">Cellulase family glycosylhydrolase</fullName>
    </submittedName>
</protein>
<evidence type="ECO:0000256" key="2">
    <source>
        <dbReference type="ARBA" id="ARBA00023295"/>
    </source>
</evidence>
<dbReference type="InterPro" id="IPR001547">
    <property type="entry name" value="Glyco_hydro_5"/>
</dbReference>
<dbReference type="InterPro" id="IPR029062">
    <property type="entry name" value="Class_I_gatase-like"/>
</dbReference>
<dbReference type="Gene3D" id="3.20.20.80">
    <property type="entry name" value="Glycosidases"/>
    <property type="match status" value="1"/>
</dbReference>
<gene>
    <name evidence="5" type="ORF">IV500_01875</name>
</gene>
<evidence type="ECO:0000313" key="5">
    <source>
        <dbReference type="EMBL" id="MBG0738185.1"/>
    </source>
</evidence>
<sequence length="638" mass="69882">MERNFGMLATNGSPANWLGANFWSRTGGPLMWRNYDGAVIREELDVLARHGLNLTRSFYYWPDFQPEPHTLNEEACAHFADFLDAHHSAGMTTVPTFIVGHMSGENWDPRWRAGRNLYTDVWFVNRQAWYIKSLVERFAGHPAVAGWLITNEVPIYGGEATRAEVAAWSELMVNAVRAGGGRQPVSIGDGAWGIETTGHDNGFSIRDLAPFTDFVGPHVYRMESDVLRQHLKAAFIAEMSAVTGQPVVMEEFGLSSDFVSAENAGHYYRQLLHNTLLAGATGWIAWNNTDYDAILDQRPYNHHPFELHFGITDADGAPKPALLELKAFADTLKAIDLPRLRRAQVSAALVLTSYLAADYPFTEEAERELVVTTAEQSYVAAHEAHLPVGVVREAEDGGLPEGYGLYLLPSIKALTGPSWVQLPRLASAGATVYASYCVGETQAQRGPWWIYTEEIFGVERQLVYGLNNPIDDDVVELTFTEDFGTLAKGDVLRFKAAGNEHSRAFLPVQATDGTVVAVDGRGNPALIVKQHGAGRTVLCTYPLEYLAAAQGRINPEDTYRLYEALASLAGIRGPVQLDDPLIFADSLIHEDGREFVVLLSQHSGPTAVGLASAALRTLGGDAIESADLGPYGVAVLQR</sequence>
<dbReference type="Proteomes" id="UP000655366">
    <property type="component" value="Unassembled WGS sequence"/>
</dbReference>
<proteinExistence type="inferred from homology"/>
<comment type="similarity">
    <text evidence="3">Belongs to the glycosyl hydrolase 5 (cellulase A) family.</text>
</comment>